<evidence type="ECO:0000256" key="1">
    <source>
        <dbReference type="SAM" id="MobiDB-lite"/>
    </source>
</evidence>
<comment type="caution">
    <text evidence="3">The sequence shown here is derived from an EMBL/GenBank/DDBJ whole genome shotgun (WGS) entry which is preliminary data.</text>
</comment>
<reference evidence="3 4" key="1">
    <citation type="submission" date="2017-12" db="EMBL/GenBank/DDBJ databases">
        <title>Genome Sequence of a Multidrug-Resistant Candida haemulonii Isolate from a Patient with Chronic Leg Ulcers in Israel.</title>
        <authorList>
            <person name="Chow N.A."/>
            <person name="Gade L."/>
            <person name="Batra D."/>
            <person name="Rowe L.A."/>
            <person name="Ben-Ami R."/>
            <person name="Loparev V.N."/>
            <person name="Litvintseva A.P."/>
        </authorList>
    </citation>
    <scope>NUCLEOTIDE SEQUENCE [LARGE SCALE GENOMIC DNA]</scope>
    <source>
        <strain evidence="3 4">B11899</strain>
    </source>
</reference>
<feature type="region of interest" description="Disordered" evidence="1">
    <location>
        <begin position="79"/>
        <end position="124"/>
    </location>
</feature>
<keyword evidence="4" id="KW-1185">Reference proteome</keyword>
<dbReference type="VEuPathDB" id="FungiDB:CXQ85_005356"/>
<organism evidence="3 4">
    <name type="scientific">Candidozyma haemuli</name>
    <dbReference type="NCBI Taxonomy" id="45357"/>
    <lineage>
        <taxon>Eukaryota</taxon>
        <taxon>Fungi</taxon>
        <taxon>Dikarya</taxon>
        <taxon>Ascomycota</taxon>
        <taxon>Saccharomycotina</taxon>
        <taxon>Pichiomycetes</taxon>
        <taxon>Metschnikowiaceae</taxon>
        <taxon>Candidozyma</taxon>
    </lineage>
</organism>
<protein>
    <submittedName>
        <fullName evidence="3">Uncharacterized protein</fullName>
    </submittedName>
</protein>
<feature type="signal peptide" evidence="2">
    <location>
        <begin position="1"/>
        <end position="18"/>
    </location>
</feature>
<sequence>MQFSTVLLASIAASAVSALKYVTVTNDGATYVETITEPEDLTTPEGAFITYKVITGTKGTNTYTKTIWSTGYYSSAEAEATSTAEAEDVESSAEATTEEAKTSEAQETEAPAAESSAEAPHAEVSSYEGAAGNLGVAAGVAGFAGVAALLI</sequence>
<feature type="chain" id="PRO_5015852979" evidence="2">
    <location>
        <begin position="19"/>
        <end position="151"/>
    </location>
</feature>
<dbReference type="GeneID" id="37010685"/>
<dbReference type="OrthoDB" id="4096016at2759"/>
<name>A0A2V1AWU0_9ASCO</name>
<feature type="compositionally biased region" description="Low complexity" evidence="1">
    <location>
        <begin position="105"/>
        <end position="124"/>
    </location>
</feature>
<gene>
    <name evidence="3" type="ORF">CXQ85_005356</name>
</gene>
<accession>A0A2V1AWU0</accession>
<evidence type="ECO:0000313" key="3">
    <source>
        <dbReference type="EMBL" id="PVH22328.1"/>
    </source>
</evidence>
<dbReference type="AlphaFoldDB" id="A0A2V1AWU0"/>
<dbReference type="RefSeq" id="XP_025343268.1">
    <property type="nucleotide sequence ID" value="XM_025488952.1"/>
</dbReference>
<proteinExistence type="predicted"/>
<dbReference type="EMBL" id="PKFO01000007">
    <property type="protein sequence ID" value="PVH22328.1"/>
    <property type="molecule type" value="Genomic_DNA"/>
</dbReference>
<evidence type="ECO:0000256" key="2">
    <source>
        <dbReference type="SAM" id="SignalP"/>
    </source>
</evidence>
<keyword evidence="2" id="KW-0732">Signal</keyword>
<dbReference type="Proteomes" id="UP000244309">
    <property type="component" value="Unassembled WGS sequence"/>
</dbReference>
<evidence type="ECO:0000313" key="4">
    <source>
        <dbReference type="Proteomes" id="UP000244309"/>
    </source>
</evidence>